<evidence type="ECO:0000256" key="6">
    <source>
        <dbReference type="ARBA" id="ARBA00023065"/>
    </source>
</evidence>
<evidence type="ECO:0000256" key="3">
    <source>
        <dbReference type="ARBA" id="ARBA00022475"/>
    </source>
</evidence>
<evidence type="ECO:0000256" key="7">
    <source>
        <dbReference type="ARBA" id="ARBA00023136"/>
    </source>
</evidence>
<keyword evidence="10" id="KW-1185">Reference proteome</keyword>
<dbReference type="eggNOG" id="COG0168">
    <property type="taxonomic scope" value="Bacteria"/>
</dbReference>
<gene>
    <name evidence="9" type="ORF">GCWU000182_001603</name>
</gene>
<keyword evidence="2" id="KW-0813">Transport</keyword>
<evidence type="ECO:0000256" key="4">
    <source>
        <dbReference type="ARBA" id="ARBA00022692"/>
    </source>
</evidence>
<dbReference type="PANTHER" id="PTHR32024">
    <property type="entry name" value="TRK SYSTEM POTASSIUM UPTAKE PROTEIN TRKG-RELATED"/>
    <property type="match status" value="1"/>
</dbReference>
<dbReference type="EMBL" id="ACIN03000014">
    <property type="protein sequence ID" value="ESK65060.1"/>
    <property type="molecule type" value="Genomic_DNA"/>
</dbReference>
<feature type="transmembrane region" description="Helical" evidence="8">
    <location>
        <begin position="12"/>
        <end position="33"/>
    </location>
</feature>
<evidence type="ECO:0000256" key="8">
    <source>
        <dbReference type="SAM" id="Phobius"/>
    </source>
</evidence>
<dbReference type="OrthoDB" id="9810952at2"/>
<keyword evidence="6" id="KW-0406">Ion transport</keyword>
<proteinExistence type="predicted"/>
<dbReference type="GeneID" id="84817184"/>
<dbReference type="PANTHER" id="PTHR32024:SF1">
    <property type="entry name" value="KTR SYSTEM POTASSIUM UPTAKE PROTEIN B"/>
    <property type="match status" value="1"/>
</dbReference>
<evidence type="ECO:0000313" key="9">
    <source>
        <dbReference type="EMBL" id="ESK65060.1"/>
    </source>
</evidence>
<keyword evidence="5 8" id="KW-1133">Transmembrane helix</keyword>
<evidence type="ECO:0000256" key="5">
    <source>
        <dbReference type="ARBA" id="ARBA00022989"/>
    </source>
</evidence>
<feature type="transmembrane region" description="Helical" evidence="8">
    <location>
        <begin position="307"/>
        <end position="338"/>
    </location>
</feature>
<keyword evidence="7 8" id="KW-0472">Membrane</keyword>
<feature type="transmembrane region" description="Helical" evidence="8">
    <location>
        <begin position="242"/>
        <end position="261"/>
    </location>
</feature>
<protein>
    <submittedName>
        <fullName evidence="9">Potassium uptake protein, TrkH family</fullName>
    </submittedName>
</protein>
<evidence type="ECO:0000256" key="2">
    <source>
        <dbReference type="ARBA" id="ARBA00022448"/>
    </source>
</evidence>
<feature type="transmembrane region" description="Helical" evidence="8">
    <location>
        <begin position="196"/>
        <end position="214"/>
    </location>
</feature>
<feature type="transmembrane region" description="Helical" evidence="8">
    <location>
        <begin position="420"/>
        <end position="441"/>
    </location>
</feature>
<dbReference type="AlphaFoldDB" id="W1Q1Y1"/>
<feature type="transmembrane region" description="Helical" evidence="8">
    <location>
        <begin position="72"/>
        <end position="100"/>
    </location>
</feature>
<evidence type="ECO:0000256" key="1">
    <source>
        <dbReference type="ARBA" id="ARBA00004651"/>
    </source>
</evidence>
<dbReference type="Proteomes" id="UP000019050">
    <property type="component" value="Unassembled WGS sequence"/>
</dbReference>
<comment type="subcellular location">
    <subcellularLocation>
        <location evidence="1">Cell membrane</location>
        <topology evidence="1">Multi-pass membrane protein</topology>
    </subcellularLocation>
</comment>
<keyword evidence="4 8" id="KW-0812">Transmembrane</keyword>
<dbReference type="GO" id="GO:0030001">
    <property type="term" value="P:metal ion transport"/>
    <property type="evidence" value="ECO:0007669"/>
    <property type="project" value="UniProtKB-ARBA"/>
</dbReference>
<keyword evidence="3" id="KW-1003">Cell membrane</keyword>
<dbReference type="GO" id="GO:0008324">
    <property type="term" value="F:monoatomic cation transmembrane transporter activity"/>
    <property type="evidence" value="ECO:0007669"/>
    <property type="project" value="InterPro"/>
</dbReference>
<feature type="transmembrane region" description="Helical" evidence="8">
    <location>
        <begin position="45"/>
        <end position="66"/>
    </location>
</feature>
<accession>W1Q1Y1</accession>
<dbReference type="STRING" id="592010.GCWU000182_001603"/>
<evidence type="ECO:0000313" key="10">
    <source>
        <dbReference type="Proteomes" id="UP000019050"/>
    </source>
</evidence>
<dbReference type="HOGENOM" id="CLU_026429_0_1_9"/>
<dbReference type="GO" id="GO:0005886">
    <property type="term" value="C:plasma membrane"/>
    <property type="evidence" value="ECO:0007669"/>
    <property type="project" value="UniProtKB-SubCell"/>
</dbReference>
<name>W1Q1Y1_ABIDE</name>
<organism evidence="9 10">
    <name type="scientific">Abiotrophia defectiva ATCC 49176</name>
    <dbReference type="NCBI Taxonomy" id="592010"/>
    <lineage>
        <taxon>Bacteria</taxon>
        <taxon>Bacillati</taxon>
        <taxon>Bacillota</taxon>
        <taxon>Bacilli</taxon>
        <taxon>Lactobacillales</taxon>
        <taxon>Aerococcaceae</taxon>
        <taxon>Abiotrophia</taxon>
    </lineage>
</organism>
<sequence length="458" mass="50778">MQDLFSPSKWTATQKLTVSFLVVILTGSFLLWLPISNQPGTHQTYLDHLFTAVSMVCVTGLTVLSIKDTYTVFGQIVGIILMQIGGLGLITLISVSLFYLKRRISLKSQTTLQMALNRNTNDNYKNFLFNAYRFTFAVEAIGALVLMTDFIPRYGWAKGAFNAVFVAVSAFCNAGFDNLGSNSLQDFVLNPTVNFTVALLIIAGGIGFTVWAELSERLNHYFHSRPRLLRLSFRRLSSHSRLALIATATLLFGGALITWLSELRHGSTIGNYNIFQQWMISFFQSAAFRTAGFSTLNYEATHPFTNLVYMILMLIGGAPGGTAGGIKVTTAAIMFLLFRSELKGHTEVTFHKRVIPASAVKQAMTIILFFFTVLMIGYSLLLLEHPNLNPYHLLFEAISAMATVGSSAGITSQLTTWGRIIIMGMMFLGRVGPFTVFLSLLQRDRKEIHYADTDVLIG</sequence>
<feature type="transmembrane region" description="Helical" evidence="8">
    <location>
        <begin position="359"/>
        <end position="381"/>
    </location>
</feature>
<dbReference type="InterPro" id="IPR003445">
    <property type="entry name" value="Cat_transpt"/>
</dbReference>
<dbReference type="RefSeq" id="WP_023392243.1">
    <property type="nucleotide sequence ID" value="NZ_KI535341.1"/>
</dbReference>
<dbReference type="Pfam" id="PF02386">
    <property type="entry name" value="TrkH"/>
    <property type="match status" value="1"/>
</dbReference>
<reference evidence="9" key="1">
    <citation type="submission" date="2013-06" db="EMBL/GenBank/DDBJ databases">
        <authorList>
            <person name="Weinstock G."/>
            <person name="Sodergren E."/>
            <person name="Clifton S."/>
            <person name="Fulton L."/>
            <person name="Fulton B."/>
            <person name="Courtney L."/>
            <person name="Fronick C."/>
            <person name="Harrison M."/>
            <person name="Strong C."/>
            <person name="Farmer C."/>
            <person name="Delahaunty K."/>
            <person name="Markovic C."/>
            <person name="Hall O."/>
            <person name="Minx P."/>
            <person name="Tomlinson C."/>
            <person name="Mitreva M."/>
            <person name="Nelson J."/>
            <person name="Hou S."/>
            <person name="Wollam A."/>
            <person name="Pepin K.H."/>
            <person name="Johnson M."/>
            <person name="Bhonagiri V."/>
            <person name="Nash W.E."/>
            <person name="Warren W."/>
            <person name="Chinwalla A."/>
            <person name="Mardis E.R."/>
            <person name="Wilson R.K."/>
        </authorList>
    </citation>
    <scope>NUCLEOTIDE SEQUENCE [LARGE SCALE GENOMIC DNA]</scope>
    <source>
        <strain evidence="9">ATCC 49176</strain>
    </source>
</reference>
<comment type="caution">
    <text evidence="9">The sequence shown here is derived from an EMBL/GenBank/DDBJ whole genome shotgun (WGS) entry which is preliminary data.</text>
</comment>